<evidence type="ECO:0000256" key="2">
    <source>
        <dbReference type="ARBA" id="ARBA00023125"/>
    </source>
</evidence>
<evidence type="ECO:0000256" key="1">
    <source>
        <dbReference type="ARBA" id="ARBA00023015"/>
    </source>
</evidence>
<dbReference type="InterPro" id="IPR036693">
    <property type="entry name" value="TF_LuxR_autoind-bd_dom_sf"/>
</dbReference>
<organism evidence="5 6">
    <name type="scientific">Kordiimonas lacus</name>
    <dbReference type="NCBI Taxonomy" id="637679"/>
    <lineage>
        <taxon>Bacteria</taxon>
        <taxon>Pseudomonadati</taxon>
        <taxon>Pseudomonadota</taxon>
        <taxon>Alphaproteobacteria</taxon>
        <taxon>Kordiimonadales</taxon>
        <taxon>Kordiimonadaceae</taxon>
        <taxon>Kordiimonas</taxon>
    </lineage>
</organism>
<dbReference type="InterPro" id="IPR016032">
    <property type="entry name" value="Sig_transdc_resp-reg_C-effctor"/>
</dbReference>
<dbReference type="InterPro" id="IPR000792">
    <property type="entry name" value="Tscrpt_reg_LuxR_C"/>
</dbReference>
<evidence type="ECO:0000259" key="4">
    <source>
        <dbReference type="PROSITE" id="PS50043"/>
    </source>
</evidence>
<keyword evidence="1" id="KW-0805">Transcription regulation</keyword>
<dbReference type="AlphaFoldDB" id="A0A1G7BBK3"/>
<dbReference type="Proteomes" id="UP000183685">
    <property type="component" value="Unassembled WGS sequence"/>
</dbReference>
<dbReference type="Pfam" id="PF03472">
    <property type="entry name" value="Autoind_bind"/>
    <property type="match status" value="1"/>
</dbReference>
<dbReference type="CDD" id="cd06170">
    <property type="entry name" value="LuxR_C_like"/>
    <property type="match status" value="1"/>
</dbReference>
<dbReference type="STRING" id="637679.GCA_001550055_03606"/>
<dbReference type="PANTHER" id="PTHR44688">
    <property type="entry name" value="DNA-BINDING TRANSCRIPTIONAL ACTIVATOR DEVR_DOSR"/>
    <property type="match status" value="1"/>
</dbReference>
<keyword evidence="6" id="KW-1185">Reference proteome</keyword>
<evidence type="ECO:0000313" key="5">
    <source>
        <dbReference type="EMBL" id="SDE24277.1"/>
    </source>
</evidence>
<dbReference type="InterPro" id="IPR036388">
    <property type="entry name" value="WH-like_DNA-bd_sf"/>
</dbReference>
<gene>
    <name evidence="5" type="ORF">SAMN04488071_2441</name>
</gene>
<keyword evidence="3" id="KW-0804">Transcription</keyword>
<dbReference type="Gene3D" id="3.30.450.80">
    <property type="entry name" value="Transcription factor LuxR-like, autoinducer-binding domain"/>
    <property type="match status" value="1"/>
</dbReference>
<dbReference type="GO" id="GO:0003677">
    <property type="term" value="F:DNA binding"/>
    <property type="evidence" value="ECO:0007669"/>
    <property type="project" value="UniProtKB-KW"/>
</dbReference>
<evidence type="ECO:0000313" key="6">
    <source>
        <dbReference type="Proteomes" id="UP000183685"/>
    </source>
</evidence>
<proteinExistence type="predicted"/>
<name>A0A1G7BBK3_9PROT</name>
<sequence>MGEVDKITTIDVLSDSLKKPLSLLGVKHLLCISAYGMPALQDRKLMFGFLHNDWITHYAKNHYYVDDALPNHALKLKDWGEPFWWSEFLATQDLTKTQRKIFEEAFRYGLKEGVVIPLPVRVNDETDEVLEYAYVSAGGELRRSDELENVIRLLSVAAHRTARRIYLKDAKGGFAPDIVDVGPNMDFSTLTAREREILAWIVEGKQPSEVADILDIKRTTVVTHLRNIKRRYNFSSTTEMITALHRHKVFI</sequence>
<dbReference type="SUPFAM" id="SSF75516">
    <property type="entry name" value="Pheromone-binding domain of LuxR-like quorum-sensing transcription factors"/>
    <property type="match status" value="1"/>
</dbReference>
<dbReference type="SMART" id="SM00421">
    <property type="entry name" value="HTH_LUXR"/>
    <property type="match status" value="1"/>
</dbReference>
<dbReference type="PANTHER" id="PTHR44688:SF16">
    <property type="entry name" value="DNA-BINDING TRANSCRIPTIONAL ACTIVATOR DEVR_DOSR"/>
    <property type="match status" value="1"/>
</dbReference>
<accession>A0A1G7BBK3</accession>
<dbReference type="Pfam" id="PF00196">
    <property type="entry name" value="GerE"/>
    <property type="match status" value="1"/>
</dbReference>
<feature type="domain" description="HTH luxR-type" evidence="4">
    <location>
        <begin position="183"/>
        <end position="248"/>
    </location>
</feature>
<dbReference type="InterPro" id="IPR005143">
    <property type="entry name" value="TF_LuxR_autoind-bd_dom"/>
</dbReference>
<dbReference type="GO" id="GO:0006355">
    <property type="term" value="P:regulation of DNA-templated transcription"/>
    <property type="evidence" value="ECO:0007669"/>
    <property type="project" value="InterPro"/>
</dbReference>
<dbReference type="SUPFAM" id="SSF46894">
    <property type="entry name" value="C-terminal effector domain of the bipartite response regulators"/>
    <property type="match status" value="1"/>
</dbReference>
<evidence type="ECO:0000256" key="3">
    <source>
        <dbReference type="ARBA" id="ARBA00023163"/>
    </source>
</evidence>
<dbReference type="PRINTS" id="PR00038">
    <property type="entry name" value="HTHLUXR"/>
</dbReference>
<dbReference type="EMBL" id="FNAK01000005">
    <property type="protein sequence ID" value="SDE24277.1"/>
    <property type="molecule type" value="Genomic_DNA"/>
</dbReference>
<reference evidence="5 6" key="1">
    <citation type="submission" date="2016-10" db="EMBL/GenBank/DDBJ databases">
        <authorList>
            <person name="de Groot N.N."/>
        </authorList>
    </citation>
    <scope>NUCLEOTIDE SEQUENCE [LARGE SCALE GENOMIC DNA]</scope>
    <source>
        <strain evidence="5 6">CGMCC 1.9109</strain>
    </source>
</reference>
<keyword evidence="2 5" id="KW-0238">DNA-binding</keyword>
<dbReference type="Gene3D" id="1.10.10.10">
    <property type="entry name" value="Winged helix-like DNA-binding domain superfamily/Winged helix DNA-binding domain"/>
    <property type="match status" value="1"/>
</dbReference>
<protein>
    <submittedName>
        <fullName evidence="5">DNA-binding transcriptional regulator, CsgD family</fullName>
    </submittedName>
</protein>
<dbReference type="PROSITE" id="PS50043">
    <property type="entry name" value="HTH_LUXR_2"/>
    <property type="match status" value="1"/>
</dbReference>